<evidence type="ECO:0000256" key="4">
    <source>
        <dbReference type="ARBA" id="ARBA00023242"/>
    </source>
</evidence>
<keyword evidence="3 5" id="KW-0694">RNA-binding</keyword>
<feature type="non-terminal residue" evidence="8">
    <location>
        <position position="776"/>
    </location>
</feature>
<dbReference type="PROSITE" id="PS50102">
    <property type="entry name" value="RRM"/>
    <property type="match status" value="1"/>
</dbReference>
<feature type="compositionally biased region" description="Polar residues" evidence="6">
    <location>
        <begin position="221"/>
        <end position="232"/>
    </location>
</feature>
<feature type="compositionally biased region" description="Basic and acidic residues" evidence="6">
    <location>
        <begin position="187"/>
        <end position="214"/>
    </location>
</feature>
<evidence type="ECO:0000313" key="9">
    <source>
        <dbReference type="Proteomes" id="UP001057375"/>
    </source>
</evidence>
<feature type="compositionally biased region" description="Acidic residues" evidence="6">
    <location>
        <begin position="420"/>
        <end position="433"/>
    </location>
</feature>
<dbReference type="InterPro" id="IPR035979">
    <property type="entry name" value="RBD_domain_sf"/>
</dbReference>
<protein>
    <recommendedName>
        <fullName evidence="7">RRM domain-containing protein</fullName>
    </recommendedName>
</protein>
<gene>
    <name evidence="8" type="ORF">ADUPG1_010061</name>
</gene>
<name>A0ABQ5KXQ3_9EUKA</name>
<feature type="domain" description="RRM" evidence="7">
    <location>
        <begin position="248"/>
        <end position="348"/>
    </location>
</feature>
<sequence length="776" mass="88232">MGEETREKTQKALTVTPERRKIVLRNLPFNADLSLLRTKLEEATSGKVDELIIPKIHLLERSSTSKRTNNGVVFAVFSSRIHVEKALKLSIKMKCRQIAIDEAIPKDQYDSLQEDREQATSGKVDELIIPKIHLLERSSTSKRTNNGVVFAVFSSRIHVEKALKLSIKMKGRQIAIDEAIPKDQYDSLQEDRERKMKKEIEEETLRREAAAEERKKRRAESSVTSKENWTKATSKEELQDLKSDQMARTVFLTGICTISPLDMKRGVKKGLIHPNSGTDSSYAFIKGKLNGIMGSFGPIESLKLVCDSSHRPTGSAFVRYYSASSAHSAIQESLSNVGRGVKWCVQRDIWDDGEFGKHMSAWVKRERRKGNDVVADKGQPAESLTAKAQREEIERNIKDAIKEESKDKKPNPKDHKRADAEEETSEEEEEVEKDEEKDIEVSKRSSGPSTLGEYLAQHSKVQINGKPFLILPALTREEEAARRKNEKRMMATMATESHDPYSVLYRELLGFIDPNDRRNLCLSRRGVLVPPSVNISKSKMSEGDVRLRIDSWKRKKSKLQSPNHFVSPVSLSIMNIPHEMDEKQLKTVCIAAANKGRVSVYMYSGEGNEDLLSKVPKDHRGMRKSVKIIKCKITKSIKNGKLLRYGFITFSRYVDACSCLRWMNNNDKGFMAVDELDSSQDKQHSNKKKGKKGKKGKDHSVEEKDEKALPRPIVEFSVESIASLRKHAHICEDVRRKQQLKEKEKEKTQKQSKQSKKKEEKQGVGKSKKDDSQQSE</sequence>
<comment type="caution">
    <text evidence="8">The sequence shown here is derived from an EMBL/GenBank/DDBJ whole genome shotgun (WGS) entry which is preliminary data.</text>
</comment>
<feature type="compositionally biased region" description="Basic and acidic residues" evidence="6">
    <location>
        <begin position="757"/>
        <end position="776"/>
    </location>
</feature>
<feature type="region of interest" description="Disordered" evidence="6">
    <location>
        <begin position="366"/>
        <end position="451"/>
    </location>
</feature>
<dbReference type="CDD" id="cd00590">
    <property type="entry name" value="RRM_SF"/>
    <property type="match status" value="1"/>
</dbReference>
<evidence type="ECO:0000256" key="2">
    <source>
        <dbReference type="ARBA" id="ARBA00022737"/>
    </source>
</evidence>
<feature type="region of interest" description="Disordered" evidence="6">
    <location>
        <begin position="734"/>
        <end position="776"/>
    </location>
</feature>
<evidence type="ECO:0000313" key="8">
    <source>
        <dbReference type="EMBL" id="GKT37233.1"/>
    </source>
</evidence>
<feature type="compositionally biased region" description="Basic and acidic residues" evidence="6">
    <location>
        <begin position="388"/>
        <end position="419"/>
    </location>
</feature>
<evidence type="ECO:0000259" key="7">
    <source>
        <dbReference type="PROSITE" id="PS50102"/>
    </source>
</evidence>
<proteinExistence type="predicted"/>
<accession>A0ABQ5KXQ3</accession>
<dbReference type="Gene3D" id="3.30.70.330">
    <property type="match status" value="3"/>
</dbReference>
<dbReference type="PANTHER" id="PTHR48039:SF5">
    <property type="entry name" value="RNA-BINDING PROTEIN 28"/>
    <property type="match status" value="1"/>
</dbReference>
<organism evidence="8 9">
    <name type="scientific">Aduncisulcus paluster</name>
    <dbReference type="NCBI Taxonomy" id="2918883"/>
    <lineage>
        <taxon>Eukaryota</taxon>
        <taxon>Metamonada</taxon>
        <taxon>Carpediemonas-like organisms</taxon>
        <taxon>Aduncisulcus</taxon>
    </lineage>
</organism>
<feature type="compositionally biased region" description="Basic and acidic residues" evidence="6">
    <location>
        <begin position="698"/>
        <end position="708"/>
    </location>
</feature>
<feature type="compositionally biased region" description="Basic residues" evidence="6">
    <location>
        <begin position="685"/>
        <end position="697"/>
    </location>
</feature>
<dbReference type="SUPFAM" id="SSF54928">
    <property type="entry name" value="RNA-binding domain, RBD"/>
    <property type="match status" value="2"/>
</dbReference>
<feature type="compositionally biased region" description="Basic and acidic residues" evidence="6">
    <location>
        <begin position="734"/>
        <end position="749"/>
    </location>
</feature>
<dbReference type="InterPro" id="IPR000504">
    <property type="entry name" value="RRM_dom"/>
</dbReference>
<reference evidence="8" key="1">
    <citation type="submission" date="2022-03" db="EMBL/GenBank/DDBJ databases">
        <title>Draft genome sequence of Aduncisulcus paluster, a free-living microaerophilic Fornicata.</title>
        <authorList>
            <person name="Yuyama I."/>
            <person name="Kume K."/>
            <person name="Tamura T."/>
            <person name="Inagaki Y."/>
            <person name="Hashimoto T."/>
        </authorList>
    </citation>
    <scope>NUCLEOTIDE SEQUENCE</scope>
    <source>
        <strain evidence="8">NY0171</strain>
    </source>
</reference>
<dbReference type="InterPro" id="IPR012677">
    <property type="entry name" value="Nucleotide-bd_a/b_plait_sf"/>
</dbReference>
<dbReference type="InterPro" id="IPR051945">
    <property type="entry name" value="RRM_MRD1_RNA_proc_ribogen"/>
</dbReference>
<evidence type="ECO:0000256" key="6">
    <source>
        <dbReference type="SAM" id="MobiDB-lite"/>
    </source>
</evidence>
<comment type="subcellular location">
    <subcellularLocation>
        <location evidence="1">Nucleus</location>
    </subcellularLocation>
</comment>
<keyword evidence="9" id="KW-1185">Reference proteome</keyword>
<dbReference type="SMART" id="SM00360">
    <property type="entry name" value="RRM"/>
    <property type="match status" value="3"/>
</dbReference>
<keyword evidence="2" id="KW-0677">Repeat</keyword>
<keyword evidence="4" id="KW-0539">Nucleus</keyword>
<feature type="region of interest" description="Disordered" evidence="6">
    <location>
        <begin position="676"/>
        <end position="708"/>
    </location>
</feature>
<evidence type="ECO:0000256" key="3">
    <source>
        <dbReference type="ARBA" id="ARBA00022884"/>
    </source>
</evidence>
<evidence type="ECO:0000256" key="5">
    <source>
        <dbReference type="PROSITE-ProRule" id="PRU00176"/>
    </source>
</evidence>
<dbReference type="PANTHER" id="PTHR48039">
    <property type="entry name" value="RNA-BINDING MOTIF PROTEIN 14B"/>
    <property type="match status" value="1"/>
</dbReference>
<dbReference type="EMBL" id="BQXS01011424">
    <property type="protein sequence ID" value="GKT37233.1"/>
    <property type="molecule type" value="Genomic_DNA"/>
</dbReference>
<evidence type="ECO:0000256" key="1">
    <source>
        <dbReference type="ARBA" id="ARBA00004123"/>
    </source>
</evidence>
<feature type="compositionally biased region" description="Basic and acidic residues" evidence="6">
    <location>
        <begin position="434"/>
        <end position="443"/>
    </location>
</feature>
<dbReference type="Pfam" id="PF00076">
    <property type="entry name" value="RRM_1"/>
    <property type="match status" value="1"/>
</dbReference>
<feature type="region of interest" description="Disordered" evidence="6">
    <location>
        <begin position="187"/>
        <end position="236"/>
    </location>
</feature>
<dbReference type="Proteomes" id="UP001057375">
    <property type="component" value="Unassembled WGS sequence"/>
</dbReference>